<feature type="transmembrane region" description="Helical" evidence="2">
    <location>
        <begin position="64"/>
        <end position="86"/>
    </location>
</feature>
<comment type="caution">
    <text evidence="3">The sequence shown here is derived from an EMBL/GenBank/DDBJ whole genome shotgun (WGS) entry which is preliminary data.</text>
</comment>
<keyword evidence="2" id="KW-0472">Membrane</keyword>
<keyword evidence="2" id="KW-0812">Transmembrane</keyword>
<evidence type="ECO:0000256" key="2">
    <source>
        <dbReference type="SAM" id="Phobius"/>
    </source>
</evidence>
<accession>A0ABW7URZ6</accession>
<sequence length="174" mass="19249">MSDAQQPERPQGPQPEPIRFFGTTWVDHDGNYALRRAAVAAGSLLAAAAGAVVLRFAYQGLAIAAVSGFVSMLVIVMFAACSAMAFRRAWDGFTRRRDPGSGADASAERSMQSIRMIGFIGVLLAWFFRSLVEAPGEKLHRAEYERERELHERRRATRAGNPAARDAGRKRKRR</sequence>
<dbReference type="Proteomes" id="UP001611548">
    <property type="component" value="Unassembled WGS sequence"/>
</dbReference>
<feature type="region of interest" description="Disordered" evidence="1">
    <location>
        <begin position="146"/>
        <end position="174"/>
    </location>
</feature>
<feature type="transmembrane region" description="Helical" evidence="2">
    <location>
        <begin position="37"/>
        <end position="58"/>
    </location>
</feature>
<name>A0ABW7URZ6_9ACTN</name>
<keyword evidence="4" id="KW-1185">Reference proteome</keyword>
<organism evidence="3 4">
    <name type="scientific">Streptomyces pathocidini</name>
    <dbReference type="NCBI Taxonomy" id="1650571"/>
    <lineage>
        <taxon>Bacteria</taxon>
        <taxon>Bacillati</taxon>
        <taxon>Actinomycetota</taxon>
        <taxon>Actinomycetes</taxon>
        <taxon>Kitasatosporales</taxon>
        <taxon>Streptomycetaceae</taxon>
        <taxon>Streptomyces</taxon>
    </lineage>
</organism>
<dbReference type="EMBL" id="JBIRWE010000003">
    <property type="protein sequence ID" value="MFI1964124.1"/>
    <property type="molecule type" value="Genomic_DNA"/>
</dbReference>
<evidence type="ECO:0008006" key="5">
    <source>
        <dbReference type="Google" id="ProtNLM"/>
    </source>
</evidence>
<evidence type="ECO:0000313" key="3">
    <source>
        <dbReference type="EMBL" id="MFI1964124.1"/>
    </source>
</evidence>
<dbReference type="RefSeq" id="WP_055470219.1">
    <property type="nucleotide sequence ID" value="NZ_JBIRWE010000003.1"/>
</dbReference>
<keyword evidence="2" id="KW-1133">Transmembrane helix</keyword>
<reference evidence="3 4" key="1">
    <citation type="submission" date="2024-10" db="EMBL/GenBank/DDBJ databases">
        <title>The Natural Products Discovery Center: Release of the First 8490 Sequenced Strains for Exploring Actinobacteria Biosynthetic Diversity.</title>
        <authorList>
            <person name="Kalkreuter E."/>
            <person name="Kautsar S.A."/>
            <person name="Yang D."/>
            <person name="Bader C.D."/>
            <person name="Teijaro C.N."/>
            <person name="Fluegel L."/>
            <person name="Davis C.M."/>
            <person name="Simpson J.R."/>
            <person name="Lauterbach L."/>
            <person name="Steele A.D."/>
            <person name="Gui C."/>
            <person name="Meng S."/>
            <person name="Li G."/>
            <person name="Viehrig K."/>
            <person name="Ye F."/>
            <person name="Su P."/>
            <person name="Kiefer A.F."/>
            <person name="Nichols A."/>
            <person name="Cepeda A.J."/>
            <person name="Yan W."/>
            <person name="Fan B."/>
            <person name="Jiang Y."/>
            <person name="Adhikari A."/>
            <person name="Zheng C.-J."/>
            <person name="Schuster L."/>
            <person name="Cowan T.M."/>
            <person name="Smanski M.J."/>
            <person name="Chevrette M.G."/>
            <person name="De Carvalho L.P.S."/>
            <person name="Shen B."/>
        </authorList>
    </citation>
    <scope>NUCLEOTIDE SEQUENCE [LARGE SCALE GENOMIC DNA]</scope>
    <source>
        <strain evidence="3 4">NPDC020327</strain>
    </source>
</reference>
<gene>
    <name evidence="3" type="ORF">ACH429_08305</name>
</gene>
<protein>
    <recommendedName>
        <fullName evidence="5">Integral membrane protein</fullName>
    </recommendedName>
</protein>
<evidence type="ECO:0000313" key="4">
    <source>
        <dbReference type="Proteomes" id="UP001611548"/>
    </source>
</evidence>
<proteinExistence type="predicted"/>
<evidence type="ECO:0000256" key="1">
    <source>
        <dbReference type="SAM" id="MobiDB-lite"/>
    </source>
</evidence>